<feature type="transmembrane region" description="Helical" evidence="2">
    <location>
        <begin position="155"/>
        <end position="180"/>
    </location>
</feature>
<reference evidence="3 4" key="1">
    <citation type="journal article" date="2024" name="IMA Fungus">
        <title>IMA Genome - F19 : A genome assembly and annotation guide to empower mycologists, including annotated draft genome sequences of Ceratocystis pirilliformis, Diaporthe australafricana, Fusarium ophioides, Paecilomyces lecythidis, and Sporothrix stenoceras.</title>
        <authorList>
            <person name="Aylward J."/>
            <person name="Wilson A.M."/>
            <person name="Visagie C.M."/>
            <person name="Spraker J."/>
            <person name="Barnes I."/>
            <person name="Buitendag C."/>
            <person name="Ceriani C."/>
            <person name="Del Mar Angel L."/>
            <person name="du Plessis D."/>
            <person name="Fuchs T."/>
            <person name="Gasser K."/>
            <person name="Kramer D."/>
            <person name="Li W."/>
            <person name="Munsamy K."/>
            <person name="Piso A."/>
            <person name="Price J.L."/>
            <person name="Sonnekus B."/>
            <person name="Thomas C."/>
            <person name="van der Nest A."/>
            <person name="van Dijk A."/>
            <person name="van Heerden A."/>
            <person name="van Vuuren N."/>
            <person name="Yilmaz N."/>
            <person name="Duong T.A."/>
            <person name="van der Merwe N.A."/>
            <person name="Wingfield M.J."/>
            <person name="Wingfield B.D."/>
        </authorList>
    </citation>
    <scope>NUCLEOTIDE SEQUENCE [LARGE SCALE GENOMIC DNA]</scope>
    <source>
        <strain evidence="3 4">CMW 5346</strain>
    </source>
</reference>
<proteinExistence type="predicted"/>
<feature type="compositionally biased region" description="Low complexity" evidence="1">
    <location>
        <begin position="446"/>
        <end position="458"/>
    </location>
</feature>
<feature type="transmembrane region" description="Helical" evidence="2">
    <location>
        <begin position="51"/>
        <end position="75"/>
    </location>
</feature>
<keyword evidence="4" id="KW-1185">Reference proteome</keyword>
<feature type="transmembrane region" description="Helical" evidence="2">
    <location>
        <begin position="250"/>
        <end position="273"/>
    </location>
</feature>
<evidence type="ECO:0000256" key="2">
    <source>
        <dbReference type="SAM" id="Phobius"/>
    </source>
</evidence>
<comment type="caution">
    <text evidence="3">The sequence shown here is derived from an EMBL/GenBank/DDBJ whole genome shotgun (WGS) entry which is preliminary data.</text>
</comment>
<accession>A0ABR3YMD3</accession>
<protein>
    <submittedName>
        <fullName evidence="3">Uncharacterized protein</fullName>
    </submittedName>
</protein>
<name>A0ABR3YMD3_9PEZI</name>
<feature type="transmembrane region" description="Helical" evidence="2">
    <location>
        <begin position="293"/>
        <end position="310"/>
    </location>
</feature>
<feature type="transmembrane region" description="Helical" evidence="2">
    <location>
        <begin position="221"/>
        <end position="238"/>
    </location>
</feature>
<evidence type="ECO:0000313" key="4">
    <source>
        <dbReference type="Proteomes" id="UP001583186"/>
    </source>
</evidence>
<keyword evidence="2" id="KW-1133">Transmembrane helix</keyword>
<feature type="region of interest" description="Disordered" evidence="1">
    <location>
        <begin position="397"/>
        <end position="458"/>
    </location>
</feature>
<feature type="transmembrane region" description="Helical" evidence="2">
    <location>
        <begin position="95"/>
        <end position="119"/>
    </location>
</feature>
<gene>
    <name evidence="3" type="ORF">Sste5346_009185</name>
</gene>
<keyword evidence="2" id="KW-0472">Membrane</keyword>
<evidence type="ECO:0000313" key="3">
    <source>
        <dbReference type="EMBL" id="KAL1889005.1"/>
    </source>
</evidence>
<dbReference type="Proteomes" id="UP001583186">
    <property type="component" value="Unassembled WGS sequence"/>
</dbReference>
<feature type="transmembrane region" description="Helical" evidence="2">
    <location>
        <begin position="12"/>
        <end position="31"/>
    </location>
</feature>
<sequence length="458" mass="50346">MIAEFNYTVANAVLTGIFIIPVFVLAIMSIFQVKRRKDPVRDGAPWLKISFMWFFLSLLPTVASDALYAAVVSGYDSSVTSLFKVGNYLSLISGFLEQLATVFCLVAMVEFAYGFYMVLKPGVNSGASIAGDPTRNGVATVEEVGDRSKRRVVQVATAVLGVLLLALSVALLGKALAAYVKYYSLIYSDNNDSSNTDYTYTVANYVASIHVARKLGGAFDILVWVLSLPMLGFAGYLVHRAQGLPIKGTVVLYLVATIFWFLRFLWHLIYNAIWLLPEDSIGAPIWFEIADPLLNVWLFFITLLLLYIMAARRAGGLWSTAQPWTHFGNGYPNQEYGVAQPYQYAGYGVGPQSYAPVPQGPVYHQMQHPAQVHEMAHPVQPVYPQEMYATPQLQYQQPYGINPPAQQHPQQLPPQQHVYGVSPQQTPSPAQSRSAPGVDPTPPPASGTSATPPSELKS</sequence>
<organism evidence="3 4">
    <name type="scientific">Sporothrix stenoceras</name>
    <dbReference type="NCBI Taxonomy" id="5173"/>
    <lineage>
        <taxon>Eukaryota</taxon>
        <taxon>Fungi</taxon>
        <taxon>Dikarya</taxon>
        <taxon>Ascomycota</taxon>
        <taxon>Pezizomycotina</taxon>
        <taxon>Sordariomycetes</taxon>
        <taxon>Sordariomycetidae</taxon>
        <taxon>Ophiostomatales</taxon>
        <taxon>Ophiostomataceae</taxon>
        <taxon>Sporothrix</taxon>
    </lineage>
</organism>
<dbReference type="EMBL" id="JAWCUI010000081">
    <property type="protein sequence ID" value="KAL1889005.1"/>
    <property type="molecule type" value="Genomic_DNA"/>
</dbReference>
<feature type="compositionally biased region" description="Low complexity" evidence="1">
    <location>
        <begin position="403"/>
        <end position="416"/>
    </location>
</feature>
<evidence type="ECO:0000256" key="1">
    <source>
        <dbReference type="SAM" id="MobiDB-lite"/>
    </source>
</evidence>
<feature type="compositionally biased region" description="Polar residues" evidence="1">
    <location>
        <begin position="422"/>
        <end position="434"/>
    </location>
</feature>
<keyword evidence="2" id="KW-0812">Transmembrane</keyword>